<evidence type="ECO:0000259" key="5">
    <source>
        <dbReference type="Pfam" id="PF02875"/>
    </source>
</evidence>
<reference evidence="8" key="1">
    <citation type="submission" date="2017-09" db="EMBL/GenBank/DDBJ databases">
        <title>Depth-based differentiation of microbial function through sediment-hosted aquifers and enrichment of novel symbionts in the deep terrestrial subsurface.</title>
        <authorList>
            <person name="Probst A.J."/>
            <person name="Ladd B."/>
            <person name="Jarett J.K."/>
            <person name="Geller-Mcgrath D.E."/>
            <person name="Sieber C.M.K."/>
            <person name="Emerson J.B."/>
            <person name="Anantharaman K."/>
            <person name="Thomas B.C."/>
            <person name="Malmstrom R."/>
            <person name="Stieglmeier M."/>
            <person name="Klingl A."/>
            <person name="Woyke T."/>
            <person name="Ryan C.M."/>
            <person name="Banfield J.F."/>
        </authorList>
    </citation>
    <scope>NUCLEOTIDE SEQUENCE [LARGE SCALE GENOMIC DNA]</scope>
</reference>
<dbReference type="PROSITE" id="PS01011">
    <property type="entry name" value="FOLYLPOLYGLU_SYNT_1"/>
    <property type="match status" value="1"/>
</dbReference>
<evidence type="ECO:0000259" key="6">
    <source>
        <dbReference type="Pfam" id="PF08245"/>
    </source>
</evidence>
<keyword evidence="4" id="KW-0812">Transmembrane</keyword>
<evidence type="ECO:0000256" key="2">
    <source>
        <dbReference type="ARBA" id="ARBA00022741"/>
    </source>
</evidence>
<keyword evidence="4" id="KW-0472">Membrane</keyword>
<keyword evidence="3" id="KW-0067">ATP-binding</keyword>
<dbReference type="Gene3D" id="3.40.1190.10">
    <property type="entry name" value="Mur-like, catalytic domain"/>
    <property type="match status" value="1"/>
</dbReference>
<dbReference type="SUPFAM" id="SSF53623">
    <property type="entry name" value="MurD-like peptide ligases, catalytic domain"/>
    <property type="match status" value="1"/>
</dbReference>
<dbReference type="InterPro" id="IPR004101">
    <property type="entry name" value="Mur_ligase_C"/>
</dbReference>
<accession>A0A2M7EBQ3</accession>
<feature type="domain" description="Mur ligase C-terminal" evidence="5">
    <location>
        <begin position="244"/>
        <end position="380"/>
    </location>
</feature>
<keyword evidence="4" id="KW-1133">Transmembrane helix</keyword>
<evidence type="ECO:0000256" key="4">
    <source>
        <dbReference type="SAM" id="Phobius"/>
    </source>
</evidence>
<dbReference type="Pfam" id="PF08245">
    <property type="entry name" value="Mur_ligase_M"/>
    <property type="match status" value="1"/>
</dbReference>
<dbReference type="InterPro" id="IPR018109">
    <property type="entry name" value="Folylpolyglutamate_synth_CS"/>
</dbReference>
<dbReference type="Gene3D" id="3.90.190.20">
    <property type="entry name" value="Mur ligase, C-terminal domain"/>
    <property type="match status" value="1"/>
</dbReference>
<organism evidence="7 8">
    <name type="scientific">Candidatus Nealsonbacteria bacterium CG01_land_8_20_14_3_00_12</name>
    <dbReference type="NCBI Taxonomy" id="1974697"/>
    <lineage>
        <taxon>Bacteria</taxon>
        <taxon>Candidatus Nealsoniibacteriota</taxon>
    </lineage>
</organism>
<dbReference type="InterPro" id="IPR013221">
    <property type="entry name" value="Mur_ligase_cen"/>
</dbReference>
<comment type="caution">
    <text evidence="7">The sequence shown here is derived from an EMBL/GenBank/DDBJ whole genome shotgun (WGS) entry which is preliminary data.</text>
</comment>
<dbReference type="Proteomes" id="UP000230766">
    <property type="component" value="Unassembled WGS sequence"/>
</dbReference>
<evidence type="ECO:0000313" key="7">
    <source>
        <dbReference type="EMBL" id="PIV65121.1"/>
    </source>
</evidence>
<sequence length="410" mass="46331">MKELLKKFIPPFLLNWYHYILALLGVIFYCFPSRKIKIIGVTGTNGKTTVVNLTTKILEEAGYKVASLSSIKFKIGEREWPNTLKMTMPGRFQIQKFLRQAVASGCKFAVLEVTSEGIKQHRHRFINFDTAVFTNLTPEHIEAHGGFENYKKAKGKLFQATKNIHIINIDDENANYLLQFPAKKKYTYGLNKGDINAKNFQFKLQLIGDFNVYNALAAACAGVSQGVNLEICKKVLEMVGSIPGRMEEVISQPFKVFVDYAFTPNALEKVYQTLNNLKPKTYNLKPKLICVLGACGGGRDKWKRPVLGEIAAKYCDEVIVTNEDPYDENPYQILSMIKSGISKSQFPTSNFYEILDRREAIRKSLALAKPGDVVIITGKGCEPWICVAGGKKIPWDDREVVKEEFKKLFL</sequence>
<feature type="domain" description="Mur ligase central" evidence="6">
    <location>
        <begin position="41"/>
        <end position="221"/>
    </location>
</feature>
<keyword evidence="2" id="KW-0547">Nucleotide-binding</keyword>
<dbReference type="InterPro" id="IPR036565">
    <property type="entry name" value="Mur-like_cat_sf"/>
</dbReference>
<dbReference type="PANTHER" id="PTHR23135">
    <property type="entry name" value="MUR LIGASE FAMILY MEMBER"/>
    <property type="match status" value="1"/>
</dbReference>
<evidence type="ECO:0000313" key="8">
    <source>
        <dbReference type="Proteomes" id="UP000230766"/>
    </source>
</evidence>
<name>A0A2M7EBQ3_9BACT</name>
<dbReference type="Pfam" id="PF02875">
    <property type="entry name" value="Mur_ligase_C"/>
    <property type="match status" value="1"/>
</dbReference>
<proteinExistence type="predicted"/>
<keyword evidence="1" id="KW-0436">Ligase</keyword>
<protein>
    <recommendedName>
        <fullName evidence="9">UDP-N-acetylmuramoyl-L-alanyl-D-glutamate--2, 6-diaminopimelate ligase</fullName>
    </recommendedName>
</protein>
<evidence type="ECO:0000256" key="1">
    <source>
        <dbReference type="ARBA" id="ARBA00022598"/>
    </source>
</evidence>
<dbReference type="SUPFAM" id="SSF53244">
    <property type="entry name" value="MurD-like peptide ligases, peptide-binding domain"/>
    <property type="match status" value="1"/>
</dbReference>
<dbReference type="EMBL" id="PETJ01000031">
    <property type="protein sequence ID" value="PIV65121.1"/>
    <property type="molecule type" value="Genomic_DNA"/>
</dbReference>
<evidence type="ECO:0000256" key="3">
    <source>
        <dbReference type="ARBA" id="ARBA00022840"/>
    </source>
</evidence>
<dbReference type="InterPro" id="IPR036615">
    <property type="entry name" value="Mur_ligase_C_dom_sf"/>
</dbReference>
<evidence type="ECO:0008006" key="9">
    <source>
        <dbReference type="Google" id="ProtNLM"/>
    </source>
</evidence>
<gene>
    <name evidence="7" type="ORF">COS09_01215</name>
</gene>
<dbReference type="PANTHER" id="PTHR23135:SF4">
    <property type="entry name" value="UDP-N-ACETYLMURAMOYL-L-ALANYL-D-GLUTAMATE--2,6-DIAMINOPIMELATE LIGASE MURE HOMOLOG, CHLOROPLASTIC"/>
    <property type="match status" value="1"/>
</dbReference>
<dbReference type="GO" id="GO:0004326">
    <property type="term" value="F:tetrahydrofolylpolyglutamate synthase activity"/>
    <property type="evidence" value="ECO:0007669"/>
    <property type="project" value="InterPro"/>
</dbReference>
<dbReference type="AlphaFoldDB" id="A0A2M7EBQ3"/>
<feature type="transmembrane region" description="Helical" evidence="4">
    <location>
        <begin position="12"/>
        <end position="31"/>
    </location>
</feature>
<dbReference type="GO" id="GO:0005524">
    <property type="term" value="F:ATP binding"/>
    <property type="evidence" value="ECO:0007669"/>
    <property type="project" value="UniProtKB-KW"/>
</dbReference>